<reference evidence="6 7" key="1">
    <citation type="submission" date="2020-02" db="EMBL/GenBank/DDBJ databases">
        <title>Newly sequenced genome of strain CSTR1 showed variability in Candidatus Kuenenia stuttgartiensis genomes.</title>
        <authorList>
            <person name="Ding C."/>
            <person name="Adrian L."/>
        </authorList>
    </citation>
    <scope>NUCLEOTIDE SEQUENCE [LARGE SCALE GENOMIC DNA]</scope>
    <source>
        <strain evidence="6 7">CSTR1</strain>
    </source>
</reference>
<dbReference type="GO" id="GO:0008483">
    <property type="term" value="F:transaminase activity"/>
    <property type="evidence" value="ECO:0007669"/>
    <property type="project" value="UniProtKB-KW"/>
</dbReference>
<gene>
    <name evidence="6" type="ORF">KsCSTR_47490</name>
</gene>
<evidence type="ECO:0000256" key="2">
    <source>
        <dbReference type="ARBA" id="ARBA00022576"/>
    </source>
</evidence>
<organism evidence="6 7">
    <name type="scientific">Kuenenia stuttgartiensis</name>
    <dbReference type="NCBI Taxonomy" id="174633"/>
    <lineage>
        <taxon>Bacteria</taxon>
        <taxon>Pseudomonadati</taxon>
        <taxon>Planctomycetota</taxon>
        <taxon>Candidatus Brocadiia</taxon>
        <taxon>Candidatus Brocadiales</taxon>
        <taxon>Candidatus Brocadiaceae</taxon>
        <taxon>Candidatus Kuenenia</taxon>
    </lineage>
</organism>
<evidence type="ECO:0000256" key="4">
    <source>
        <dbReference type="ARBA" id="ARBA00022898"/>
    </source>
</evidence>
<evidence type="ECO:0000256" key="3">
    <source>
        <dbReference type="ARBA" id="ARBA00022679"/>
    </source>
</evidence>
<accession>A0A6G7GX23</accession>
<dbReference type="InterPro" id="IPR050103">
    <property type="entry name" value="Class-III_PLP-dep_AT"/>
</dbReference>
<comment type="cofactor">
    <cofactor evidence="1">
        <name>pyridoxal 5'-phosphate</name>
        <dbReference type="ChEBI" id="CHEBI:597326"/>
    </cofactor>
</comment>
<keyword evidence="2 6" id="KW-0032">Aminotransferase</keyword>
<sequence>MSGFRFSLTPTEVPKVNTKFRRIVTSLPVPESLSILADLDKYESTSMHGQMPVVWDRAEGFQVYDAWGNKWLDFTSTIFVANTGHGNPRIVNALRKVLEKPLLHTYTYCSKERAEYLKYLIEKTPPQFEKAFLLSAGTEATECALKLMRMNGWKKGKKRPGIIAFEGNWHGRTMGAQMMGYNPAQKEWIGYLDPNIFHLPFPYPWRKEAIKDTEKYFIKNMEALLKEKGLSPDTDLCGFMLETYQGWGAVFYPPEFVRAVERFARECGMLLAFDEMQAGFGRTGKLFGYMHYGVEPDIICCGKGASSSLPLSIVLGSREIMDICEIGSMSSTHSANPMVCAAGKANLESLLEDDLIENSRILGKIFIARLNEIKNRFPDHINCVSGKGLVAALIFNDPQNRPLVSLCNNICESAMRRGLLVVHTGRESIKLAPPLTITEEALLEGVRVLEETIADYIEDETK</sequence>
<dbReference type="Gene3D" id="3.40.640.10">
    <property type="entry name" value="Type I PLP-dependent aspartate aminotransferase-like (Major domain)"/>
    <property type="match status" value="1"/>
</dbReference>
<dbReference type="InterPro" id="IPR005814">
    <property type="entry name" value="Aminotrans_3"/>
</dbReference>
<dbReference type="GO" id="GO:0042802">
    <property type="term" value="F:identical protein binding"/>
    <property type="evidence" value="ECO:0007669"/>
    <property type="project" value="TreeGrafter"/>
</dbReference>
<name>A0A6G7GX23_KUEST</name>
<dbReference type="InterPro" id="IPR015422">
    <property type="entry name" value="PyrdxlP-dep_Trfase_small"/>
</dbReference>
<proteinExistence type="inferred from homology"/>
<comment type="similarity">
    <text evidence="5">Belongs to the class-III pyridoxal-phosphate-dependent aminotransferase family.</text>
</comment>
<evidence type="ECO:0000313" key="6">
    <source>
        <dbReference type="EMBL" id="QII14126.1"/>
    </source>
</evidence>
<evidence type="ECO:0000256" key="1">
    <source>
        <dbReference type="ARBA" id="ARBA00001933"/>
    </source>
</evidence>
<evidence type="ECO:0000256" key="5">
    <source>
        <dbReference type="RuleBase" id="RU003560"/>
    </source>
</evidence>
<dbReference type="PANTHER" id="PTHR11986">
    <property type="entry name" value="AMINOTRANSFERASE CLASS III"/>
    <property type="match status" value="1"/>
</dbReference>
<dbReference type="EMBL" id="CP049055">
    <property type="protein sequence ID" value="QII14126.1"/>
    <property type="molecule type" value="Genomic_DNA"/>
</dbReference>
<dbReference type="InterPro" id="IPR015424">
    <property type="entry name" value="PyrdxlP-dep_Trfase"/>
</dbReference>
<dbReference type="Proteomes" id="UP000501926">
    <property type="component" value="Chromosome"/>
</dbReference>
<dbReference type="AlphaFoldDB" id="A0A6G7GX23"/>
<protein>
    <submittedName>
        <fullName evidence="6">Aspartate aminotransferase family protein</fullName>
    </submittedName>
</protein>
<dbReference type="Gene3D" id="3.90.1150.10">
    <property type="entry name" value="Aspartate Aminotransferase, domain 1"/>
    <property type="match status" value="1"/>
</dbReference>
<dbReference type="RefSeq" id="WP_164995606.1">
    <property type="nucleotide sequence ID" value="NZ_CP049055.1"/>
</dbReference>
<dbReference type="GO" id="GO:0030170">
    <property type="term" value="F:pyridoxal phosphate binding"/>
    <property type="evidence" value="ECO:0007669"/>
    <property type="project" value="InterPro"/>
</dbReference>
<keyword evidence="4 5" id="KW-0663">Pyridoxal phosphate</keyword>
<dbReference type="Pfam" id="PF00202">
    <property type="entry name" value="Aminotran_3"/>
    <property type="match status" value="1"/>
</dbReference>
<evidence type="ECO:0000313" key="7">
    <source>
        <dbReference type="Proteomes" id="UP000501926"/>
    </source>
</evidence>
<dbReference type="SUPFAM" id="SSF53383">
    <property type="entry name" value="PLP-dependent transferases"/>
    <property type="match status" value="1"/>
</dbReference>
<dbReference type="PIRSF" id="PIRSF000521">
    <property type="entry name" value="Transaminase_4ab_Lys_Orn"/>
    <property type="match status" value="1"/>
</dbReference>
<keyword evidence="3 6" id="KW-0808">Transferase</keyword>
<dbReference type="CDD" id="cd00610">
    <property type="entry name" value="OAT_like"/>
    <property type="match status" value="1"/>
</dbReference>
<dbReference type="InterPro" id="IPR015421">
    <property type="entry name" value="PyrdxlP-dep_Trfase_major"/>
</dbReference>
<dbReference type="PANTHER" id="PTHR11986:SF79">
    <property type="entry name" value="ACETYLORNITHINE AMINOTRANSFERASE, MITOCHONDRIAL"/>
    <property type="match status" value="1"/>
</dbReference>